<dbReference type="EMBL" id="QMDX01000002">
    <property type="protein sequence ID" value="TSD15097.1"/>
    <property type="molecule type" value="Genomic_DNA"/>
</dbReference>
<dbReference type="Proteomes" id="UP000319894">
    <property type="component" value="Unassembled WGS sequence"/>
</dbReference>
<keyword evidence="4" id="KW-1185">Reference proteome</keyword>
<accession>A0A554NCH4</accession>
<dbReference type="GO" id="GO:0003677">
    <property type="term" value="F:DNA binding"/>
    <property type="evidence" value="ECO:0007669"/>
    <property type="project" value="InterPro"/>
</dbReference>
<keyword evidence="1" id="KW-0233">DNA recombination</keyword>
<name>A0A554NCH4_9EURY</name>
<evidence type="ECO:0000313" key="3">
    <source>
        <dbReference type="EMBL" id="TSD15097.1"/>
    </source>
</evidence>
<protein>
    <submittedName>
        <fullName evidence="3">Site-specific integrase</fullName>
    </submittedName>
</protein>
<comment type="caution">
    <text evidence="3">The sequence shown here is derived from an EMBL/GenBank/DDBJ whole genome shotgun (WGS) entry which is preliminary data.</text>
</comment>
<organism evidence="3 4">
    <name type="scientific">Haloglomus irregulare</name>
    <dbReference type="NCBI Taxonomy" id="2234134"/>
    <lineage>
        <taxon>Archaea</taxon>
        <taxon>Methanobacteriati</taxon>
        <taxon>Methanobacteriota</taxon>
        <taxon>Stenosarchaea group</taxon>
        <taxon>Halobacteria</taxon>
        <taxon>Halobacteriales</taxon>
        <taxon>Natronomonadaceae</taxon>
        <taxon>Haloglomus</taxon>
    </lineage>
</organism>
<dbReference type="RefSeq" id="WP_144260937.1">
    <property type="nucleotide sequence ID" value="NZ_QMDX01000002.1"/>
</dbReference>
<dbReference type="InParanoid" id="A0A554NCH4"/>
<dbReference type="InterPro" id="IPR011010">
    <property type="entry name" value="DNA_brk_join_enz"/>
</dbReference>
<gene>
    <name evidence="3" type="ORF">DP107_04380</name>
</gene>
<evidence type="ECO:0000313" key="4">
    <source>
        <dbReference type="Proteomes" id="UP000319894"/>
    </source>
</evidence>
<feature type="domain" description="Tyr recombinase" evidence="2">
    <location>
        <begin position="11"/>
        <end position="204"/>
    </location>
</feature>
<dbReference type="Gene3D" id="1.10.443.10">
    <property type="entry name" value="Intergrase catalytic core"/>
    <property type="match status" value="1"/>
</dbReference>
<dbReference type="PROSITE" id="PS51898">
    <property type="entry name" value="TYR_RECOMBINASE"/>
    <property type="match status" value="1"/>
</dbReference>
<dbReference type="InterPro" id="IPR002104">
    <property type="entry name" value="Integrase_catalytic"/>
</dbReference>
<proteinExistence type="predicted"/>
<evidence type="ECO:0000256" key="1">
    <source>
        <dbReference type="ARBA" id="ARBA00023172"/>
    </source>
</evidence>
<evidence type="ECO:0000259" key="2">
    <source>
        <dbReference type="PROSITE" id="PS51898"/>
    </source>
</evidence>
<reference evidence="3 4" key="1">
    <citation type="submission" date="2018-06" db="EMBL/GenBank/DDBJ databases">
        <title>Natronomonas sp. F16-60 a new haloarchaeon isolated from a solar saltern of Isla Cristina, Huelva, Spain.</title>
        <authorList>
            <person name="Duran-Viseras A."/>
            <person name="Sanchez-Porro C."/>
            <person name="Ventosa A."/>
        </authorList>
    </citation>
    <scope>NUCLEOTIDE SEQUENCE [LARGE SCALE GENOMIC DNA]</scope>
    <source>
        <strain evidence="3 4">F16-60</strain>
    </source>
</reference>
<sequence length="213" mass="24067">MQHRPYPEKSGRRIWLSRSEQQRLLDQVEDQPKRQTAMWLGLHGLRSDEIVGRADEPTSGVQYRYFRELANGADGWVLEVTAGKTGRREVPVSSDLVQQCRMVKNVAGRRQDEPLVDVTTRSLRNWIRDAREVLNEPAATHLGMHDLRRTFATDAYYSLALAGVPIAEQLVMSYGGWEQSEAGRNTFRSNYLGPVPDHVTAEAMQHLPAVAGD</sequence>
<dbReference type="AlphaFoldDB" id="A0A554NCH4"/>
<dbReference type="GO" id="GO:0006310">
    <property type="term" value="P:DNA recombination"/>
    <property type="evidence" value="ECO:0007669"/>
    <property type="project" value="UniProtKB-KW"/>
</dbReference>
<dbReference type="InterPro" id="IPR013762">
    <property type="entry name" value="Integrase-like_cat_sf"/>
</dbReference>
<dbReference type="GO" id="GO:0015074">
    <property type="term" value="P:DNA integration"/>
    <property type="evidence" value="ECO:0007669"/>
    <property type="project" value="InterPro"/>
</dbReference>
<dbReference type="SUPFAM" id="SSF56349">
    <property type="entry name" value="DNA breaking-rejoining enzymes"/>
    <property type="match status" value="1"/>
</dbReference>
<dbReference type="OrthoDB" id="216982at2157"/>